<dbReference type="PANTHER" id="PTHR11246">
    <property type="entry name" value="PRE-MRNA SPLICING FACTOR"/>
    <property type="match status" value="1"/>
</dbReference>
<dbReference type="PANTHER" id="PTHR11246:SF5">
    <property type="entry name" value="PRE-MRNA-SPLICING FACTOR SYF1"/>
    <property type="match status" value="1"/>
</dbReference>
<sequence>MEKGIPSEDVPLKRTFLRNPTSVNCWQRYIDHKRKNNSPAKQVFMIYERSLAIFERSYKLWYHYLKYRESTIASKCPTENAWRTLCDTYERCLMRLHKMPRIWICYCEVMMKRGLITETRRVFDRSLRSLPVTQHMRIWTMYIDFLTSHDLPETTIRCYRRYLKLNPKAREDYVEYLIERDQIDEAAKELTILVGFLWCSLADYYIRSAEFERARDVYEEAIAKVSTVRDFAQVYDAYAAFEEREVSIMMEEVEQSGDPEEEVNLEWMFQR</sequence>
<dbReference type="Gene3D" id="1.25.40.10">
    <property type="entry name" value="Tetratricopeptide repeat domain"/>
    <property type="match status" value="1"/>
</dbReference>
<evidence type="ECO:0000256" key="3">
    <source>
        <dbReference type="ARBA" id="ARBA00022664"/>
    </source>
</evidence>
<reference evidence="11" key="1">
    <citation type="submission" date="2010-08" db="EMBL/GenBank/DDBJ databases">
        <authorList>
            <consortium name="Caenorhabditis japonica Sequencing Consortium"/>
            <person name="Wilson R.K."/>
        </authorList>
    </citation>
    <scope>NUCLEOTIDE SEQUENCE [LARGE SCALE GENOMIC DNA]</scope>
    <source>
        <strain evidence="11">DF5081</strain>
    </source>
</reference>
<dbReference type="SUPFAM" id="SSF48452">
    <property type="entry name" value="TPR-like"/>
    <property type="match status" value="3"/>
</dbReference>
<feature type="domain" description="Pre-mRNA-splicing factor Syf1-like N-terminal HAT-repeats" evidence="9">
    <location>
        <begin position="8"/>
        <end position="168"/>
    </location>
</feature>
<protein>
    <recommendedName>
        <fullName evidence="12">Pre-mRNA-splicing factor SYF1</fullName>
    </recommendedName>
</protein>
<keyword evidence="5" id="KW-0677">Repeat</keyword>
<evidence type="ECO:0000256" key="5">
    <source>
        <dbReference type="ARBA" id="ARBA00022737"/>
    </source>
</evidence>
<dbReference type="InterPro" id="IPR045075">
    <property type="entry name" value="Syf1-like"/>
</dbReference>
<evidence type="ECO:0000313" key="11">
    <source>
        <dbReference type="Proteomes" id="UP000005237"/>
    </source>
</evidence>
<dbReference type="GO" id="GO:0071014">
    <property type="term" value="C:post-mRNA release spliceosomal complex"/>
    <property type="evidence" value="ECO:0007669"/>
    <property type="project" value="TreeGrafter"/>
</dbReference>
<dbReference type="Proteomes" id="UP000005237">
    <property type="component" value="Unassembled WGS sequence"/>
</dbReference>
<evidence type="ECO:0008006" key="12">
    <source>
        <dbReference type="Google" id="ProtNLM"/>
    </source>
</evidence>
<evidence type="ECO:0000256" key="1">
    <source>
        <dbReference type="ARBA" id="ARBA00004123"/>
    </source>
</evidence>
<feature type="domain" description="Pre-mRNA-splicing factor SYF1 central HAT repeats" evidence="8">
    <location>
        <begin position="194"/>
        <end position="260"/>
    </location>
</feature>
<evidence type="ECO:0000256" key="4">
    <source>
        <dbReference type="ARBA" id="ARBA00022728"/>
    </source>
</evidence>
<dbReference type="EnsemblMetazoa" id="CJA30825.1">
    <property type="protein sequence ID" value="CJA30825.1"/>
    <property type="gene ID" value="WBGene00206672"/>
</dbReference>
<dbReference type="InterPro" id="IPR056350">
    <property type="entry name" value="HAT_Syf1_central"/>
</dbReference>
<evidence type="ECO:0000256" key="7">
    <source>
        <dbReference type="ARBA" id="ARBA00023242"/>
    </source>
</evidence>
<evidence type="ECO:0000259" key="8">
    <source>
        <dbReference type="Pfam" id="PF23220"/>
    </source>
</evidence>
<comment type="subcellular location">
    <subcellularLocation>
        <location evidence="1">Nucleus</location>
    </subcellularLocation>
</comment>
<dbReference type="GO" id="GO:0000349">
    <property type="term" value="P:generation of catalytic spliceosome for first transesterification step"/>
    <property type="evidence" value="ECO:0007669"/>
    <property type="project" value="TreeGrafter"/>
</dbReference>
<dbReference type="GO" id="GO:0000974">
    <property type="term" value="C:Prp19 complex"/>
    <property type="evidence" value="ECO:0007669"/>
    <property type="project" value="TreeGrafter"/>
</dbReference>
<evidence type="ECO:0000256" key="2">
    <source>
        <dbReference type="ARBA" id="ARBA00008644"/>
    </source>
</evidence>
<keyword evidence="11" id="KW-1185">Reference proteome</keyword>
<dbReference type="SMART" id="SM00386">
    <property type="entry name" value="HAT"/>
    <property type="match status" value="4"/>
</dbReference>
<dbReference type="InterPro" id="IPR003107">
    <property type="entry name" value="HAT"/>
</dbReference>
<evidence type="ECO:0000259" key="9">
    <source>
        <dbReference type="Pfam" id="PF23233"/>
    </source>
</evidence>
<dbReference type="Pfam" id="PF23233">
    <property type="entry name" value="HAT_Syf1_CNRKL1_N"/>
    <property type="match status" value="1"/>
</dbReference>
<comment type="similarity">
    <text evidence="2">Belongs to the crooked-neck family.</text>
</comment>
<proteinExistence type="inferred from homology"/>
<dbReference type="InterPro" id="IPR055433">
    <property type="entry name" value="HAT_Syf1-like_N"/>
</dbReference>
<evidence type="ECO:0000256" key="6">
    <source>
        <dbReference type="ARBA" id="ARBA00023187"/>
    </source>
</evidence>
<name>A0A8R1IAF7_CAEJA</name>
<evidence type="ECO:0000313" key="10">
    <source>
        <dbReference type="EnsemblMetazoa" id="CJA30825.1"/>
    </source>
</evidence>
<dbReference type="Pfam" id="PF23220">
    <property type="entry name" value="HAT_Syf1_M"/>
    <property type="match status" value="1"/>
</dbReference>
<keyword evidence="3" id="KW-0507">mRNA processing</keyword>
<organism evidence="10 11">
    <name type="scientific">Caenorhabditis japonica</name>
    <dbReference type="NCBI Taxonomy" id="281687"/>
    <lineage>
        <taxon>Eukaryota</taxon>
        <taxon>Metazoa</taxon>
        <taxon>Ecdysozoa</taxon>
        <taxon>Nematoda</taxon>
        <taxon>Chromadorea</taxon>
        <taxon>Rhabditida</taxon>
        <taxon>Rhabditina</taxon>
        <taxon>Rhabditomorpha</taxon>
        <taxon>Rhabditoidea</taxon>
        <taxon>Rhabditidae</taxon>
        <taxon>Peloderinae</taxon>
        <taxon>Caenorhabditis</taxon>
    </lineage>
</organism>
<dbReference type="InterPro" id="IPR011990">
    <property type="entry name" value="TPR-like_helical_dom_sf"/>
</dbReference>
<dbReference type="GO" id="GO:0071007">
    <property type="term" value="C:U2-type catalytic step 2 spliceosome"/>
    <property type="evidence" value="ECO:0007669"/>
    <property type="project" value="TreeGrafter"/>
</dbReference>
<keyword evidence="7" id="KW-0539">Nucleus</keyword>
<accession>A0A8R1IAF7</accession>
<keyword evidence="6" id="KW-0508">mRNA splicing</keyword>
<reference evidence="10" key="2">
    <citation type="submission" date="2022-06" db="UniProtKB">
        <authorList>
            <consortium name="EnsemblMetazoa"/>
        </authorList>
    </citation>
    <scope>IDENTIFICATION</scope>
    <source>
        <strain evidence="10">DF5081</strain>
    </source>
</reference>
<dbReference type="AlphaFoldDB" id="A0A8R1IAF7"/>
<keyword evidence="4" id="KW-0747">Spliceosome</keyword>